<organism evidence="2 3">
    <name type="scientific">Tritrichomonas musculus</name>
    <dbReference type="NCBI Taxonomy" id="1915356"/>
    <lineage>
        <taxon>Eukaryota</taxon>
        <taxon>Metamonada</taxon>
        <taxon>Parabasalia</taxon>
        <taxon>Tritrichomonadida</taxon>
        <taxon>Tritrichomonadidae</taxon>
        <taxon>Tritrichomonas</taxon>
    </lineage>
</organism>
<dbReference type="PROSITE" id="PS00108">
    <property type="entry name" value="PROTEIN_KINASE_ST"/>
    <property type="match status" value="1"/>
</dbReference>
<dbReference type="Proteomes" id="UP001470230">
    <property type="component" value="Unassembled WGS sequence"/>
</dbReference>
<dbReference type="PANTHER" id="PTHR27006">
    <property type="entry name" value="PROMASTIGOTE SURFACE ANTIGEN PROTEIN PSA"/>
    <property type="match status" value="1"/>
</dbReference>
<dbReference type="Pfam" id="PF00069">
    <property type="entry name" value="Pkinase"/>
    <property type="match status" value="1"/>
</dbReference>
<dbReference type="SUPFAM" id="SSF56112">
    <property type="entry name" value="Protein kinase-like (PK-like)"/>
    <property type="match status" value="1"/>
</dbReference>
<name>A0ABR2JLH0_9EUKA</name>
<reference evidence="2 3" key="1">
    <citation type="submission" date="2024-04" db="EMBL/GenBank/DDBJ databases">
        <title>Tritrichomonas musculus Genome.</title>
        <authorList>
            <person name="Alves-Ferreira E."/>
            <person name="Grigg M."/>
            <person name="Lorenzi H."/>
            <person name="Galac M."/>
        </authorList>
    </citation>
    <scope>NUCLEOTIDE SEQUENCE [LARGE SCALE GENOMIC DNA]</scope>
    <source>
        <strain evidence="2 3">EAF2021</strain>
    </source>
</reference>
<dbReference type="Gene3D" id="1.25.40.10">
    <property type="entry name" value="Tetratricopeptide repeat domain"/>
    <property type="match status" value="1"/>
</dbReference>
<dbReference type="SUPFAM" id="SSF81901">
    <property type="entry name" value="HCP-like"/>
    <property type="match status" value="2"/>
</dbReference>
<dbReference type="EMBL" id="JAPFFF010000011">
    <property type="protein sequence ID" value="KAK8878418.1"/>
    <property type="molecule type" value="Genomic_DNA"/>
</dbReference>
<dbReference type="PROSITE" id="PS50011">
    <property type="entry name" value="PROTEIN_KINASE_DOM"/>
    <property type="match status" value="1"/>
</dbReference>
<evidence type="ECO:0000313" key="3">
    <source>
        <dbReference type="Proteomes" id="UP001470230"/>
    </source>
</evidence>
<accession>A0ABR2JLH0</accession>
<feature type="domain" description="Protein kinase" evidence="1">
    <location>
        <begin position="206"/>
        <end position="483"/>
    </location>
</feature>
<evidence type="ECO:0000313" key="2">
    <source>
        <dbReference type="EMBL" id="KAK8878418.1"/>
    </source>
</evidence>
<comment type="caution">
    <text evidence="2">The sequence shown here is derived from an EMBL/GenBank/DDBJ whole genome shotgun (WGS) entry which is preliminary data.</text>
</comment>
<dbReference type="PANTHER" id="PTHR27006:SF570">
    <property type="entry name" value="AUXIN-RESPONSIVE PROTEIN"/>
    <property type="match status" value="1"/>
</dbReference>
<dbReference type="InterPro" id="IPR011990">
    <property type="entry name" value="TPR-like_helical_dom_sf"/>
</dbReference>
<dbReference type="InterPro" id="IPR000719">
    <property type="entry name" value="Prot_kinase_dom"/>
</dbReference>
<protein>
    <recommendedName>
        <fullName evidence="1">Protein kinase domain-containing protein</fullName>
    </recommendedName>
</protein>
<dbReference type="InterPro" id="IPR011009">
    <property type="entry name" value="Kinase-like_dom_sf"/>
</dbReference>
<sequence length="704" mass="83494">MAELLNDAKCVFIEIKKGCPKLKSIKGILGSMYAKFKFKYFDSERIADKQGAKSFLRNYLNDFKFIVYKFEKNTLSNIIVSVICIEGQCLIIKNVDHEIINQILNEIQAFSIDVSSLNKTSINLQEEIFNCKKIFTKEIKDNELVNYTIDPIITYLIRRFFYPQNLFKDKSFFYYGQEQDQFEQKFKNDLSMLFNSKSIQEFREAFPTFSKIFLDEFDKKFKNSKSKDTINDELKKEDFIELRPITASIKLVMNTKNFYIYAKKIIFNTDSDRIQHEKDFVLGHSHRCITRFYSLINQNNQTEFIYEFMSNGNLSAFLTNNKEKMNKMYCFIAINRIFQGISYIHSESMIHRDLKPLNILVDHDFVPYISDFDTIRNEDSNDYSMTQDIVAPNYAAPEQNSGGIVSYHSDIYSFGLLIYFLFKKKDYFQKDNANECDSLKIEDTSEKIVQLFNGCIKENSKERMTKKEIVKILISEMKSFDYLEYYLVNENERKKDESLIIQYFYENIIFLLSNSSDKSKLHVKLQIYYIYVFLNIIHQKNDSEPFYELGNLYLYGDIRKQNYEKAQKCYEMCVNSTFKNVGLAKLSFKKKKYEQAFDYCKLSSEQNNWERNFLLGKMYYQGKGTDINLEEAQKFFDLSINDKNVEAFNSLGYFYYKKEDYLKAKKYYELEAQQNDSYGLVSLGDLYYNGFGFEKDYLSAKEKF</sequence>
<dbReference type="InterPro" id="IPR006597">
    <property type="entry name" value="Sel1-like"/>
</dbReference>
<dbReference type="SMART" id="SM00671">
    <property type="entry name" value="SEL1"/>
    <property type="match status" value="4"/>
</dbReference>
<keyword evidence="3" id="KW-1185">Reference proteome</keyword>
<proteinExistence type="predicted"/>
<dbReference type="Gene3D" id="1.10.510.10">
    <property type="entry name" value="Transferase(Phosphotransferase) domain 1"/>
    <property type="match status" value="1"/>
</dbReference>
<evidence type="ECO:0000259" key="1">
    <source>
        <dbReference type="PROSITE" id="PS50011"/>
    </source>
</evidence>
<dbReference type="InterPro" id="IPR008271">
    <property type="entry name" value="Ser/Thr_kinase_AS"/>
</dbReference>
<dbReference type="SMART" id="SM00220">
    <property type="entry name" value="S_TKc"/>
    <property type="match status" value="1"/>
</dbReference>
<gene>
    <name evidence="2" type="ORF">M9Y10_005191</name>
</gene>